<dbReference type="CDD" id="cd00146">
    <property type="entry name" value="PKD"/>
    <property type="match status" value="1"/>
</dbReference>
<protein>
    <submittedName>
        <fullName evidence="7">Endonuclease I</fullName>
    </submittedName>
</protein>
<dbReference type="Pfam" id="PF18911">
    <property type="entry name" value="PKD_4"/>
    <property type="match status" value="1"/>
</dbReference>
<dbReference type="Gene3D" id="2.60.120.260">
    <property type="entry name" value="Galactose-binding domain-like"/>
    <property type="match status" value="1"/>
</dbReference>
<dbReference type="Gene3D" id="2.60.40.10">
    <property type="entry name" value="Immunoglobulins"/>
    <property type="match status" value="2"/>
</dbReference>
<dbReference type="SMART" id="SM00089">
    <property type="entry name" value="PKD"/>
    <property type="match status" value="1"/>
</dbReference>
<dbReference type="Pfam" id="PF04231">
    <property type="entry name" value="Endonuclease_1"/>
    <property type="match status" value="1"/>
</dbReference>
<dbReference type="Pfam" id="PF01483">
    <property type="entry name" value="P_proprotein"/>
    <property type="match status" value="1"/>
</dbReference>
<evidence type="ECO:0000256" key="3">
    <source>
        <dbReference type="ARBA" id="ARBA00022722"/>
    </source>
</evidence>
<dbReference type="GO" id="GO:0004519">
    <property type="term" value="F:endonuclease activity"/>
    <property type="evidence" value="ECO:0007669"/>
    <property type="project" value="UniProtKB-KW"/>
</dbReference>
<dbReference type="SUPFAM" id="SSF49299">
    <property type="entry name" value="PKD domain"/>
    <property type="match status" value="1"/>
</dbReference>
<dbReference type="InterPro" id="IPR000601">
    <property type="entry name" value="PKD_dom"/>
</dbReference>
<dbReference type="SUPFAM" id="SSF49785">
    <property type="entry name" value="Galactose-binding domain-like"/>
    <property type="match status" value="1"/>
</dbReference>
<dbReference type="RefSeq" id="WP_091986742.1">
    <property type="nucleotide sequence ID" value="NZ_FOLO01000029.1"/>
</dbReference>
<dbReference type="InterPro" id="IPR044925">
    <property type="entry name" value="His-Me_finger_sf"/>
</dbReference>
<dbReference type="AlphaFoldDB" id="A0A1I1P4I3"/>
<evidence type="ECO:0000256" key="4">
    <source>
        <dbReference type="ARBA" id="ARBA00022801"/>
    </source>
</evidence>
<dbReference type="PANTHER" id="PTHR33607">
    <property type="entry name" value="ENDONUCLEASE-1"/>
    <property type="match status" value="1"/>
</dbReference>
<comment type="similarity">
    <text evidence="1">Belongs to the EndA/NucM nuclease family.</text>
</comment>
<name>A0A1I1P4I3_9GAMM</name>
<dbReference type="SUPFAM" id="SSF49265">
    <property type="entry name" value="Fibronectin type III"/>
    <property type="match status" value="1"/>
</dbReference>
<keyword evidence="7" id="KW-0255">Endonuclease</keyword>
<gene>
    <name evidence="7" type="ORF">SAMN02745724_03296</name>
</gene>
<dbReference type="STRING" id="1123010.SAMN02745724_03296"/>
<sequence length="755" mass="82309">MEFKYANPLLSLVIGACICAPSLAEIPANYYDAADTSSAGALRNSLHAIIDDHKRFPYTSSETDTWDILETADQDPNNSQNVITIYRNASYAKEGGGNSFYNREHTWPKSYGFPDDGSSNYPYTDAHHLFIADSGYNSSRSNKPYADCSESCSEKVTETNNDRGGINSNWTDGSFSAGSWETWDARKGDVARALMYMAIRYEGGVHNETGITEPDLILTDDRNLIDSSNTGSNGSVAYMGLKSTLLQWHKIDPVDDFERRHTDTVFSFQGNRNPFVDHPEYVACVFESVCNGEVDLIAPNAPSGLAGTELAGKVALTWNANSEADLNGYNIYRSETAGGNYTKLNASVVRTNTFTDENVIALKSYFYVVTASDYSANESGHSNEITAAATEVVIVSSNAWINEFHYDNASSDVNEFIEIAGIAGTDLTGWSLELYNGNGGAIYNTTQLSGIISDQQNGFGALSFLISGIQNGGPDGFALINSAGEAVQFLSYEGAFSASGGTADGMQSIDIGVSETSSTVAGTSLQLIGNGANYAEFTWQASAAESKGNINSNQRFPLPNVAPQAAFTYSCENLNCQFDASSSIDEDGEITQYMWDFGDQSQGENMRTEHVFANEGSFTVTLIVTDNSGAQTSITHTFDVIVVEQSYFENNTVMAIEDKKRTVSKIDVEREAFTSTIDVKVDITHSYRGDLKIKLKSPEGHVYKLKSKDRHDDGQDVLETYTLDVSGNASGTWKLVIKDKAKKDEGQLNFWSIQF</sequence>
<evidence type="ECO:0000259" key="6">
    <source>
        <dbReference type="PROSITE" id="PS51829"/>
    </source>
</evidence>
<dbReference type="PANTHER" id="PTHR33607:SF2">
    <property type="entry name" value="ENDONUCLEASE-1"/>
    <property type="match status" value="1"/>
</dbReference>
<organism evidence="7 8">
    <name type="scientific">Pseudoalteromonas denitrificans DSM 6059</name>
    <dbReference type="NCBI Taxonomy" id="1123010"/>
    <lineage>
        <taxon>Bacteria</taxon>
        <taxon>Pseudomonadati</taxon>
        <taxon>Pseudomonadota</taxon>
        <taxon>Gammaproteobacteria</taxon>
        <taxon>Alteromonadales</taxon>
        <taxon>Pseudoalteromonadaceae</taxon>
        <taxon>Pseudoalteromonas</taxon>
    </lineage>
</organism>
<dbReference type="PROSITE" id="PS51257">
    <property type="entry name" value="PROKAR_LIPOPROTEIN"/>
    <property type="match status" value="1"/>
</dbReference>
<dbReference type="Proteomes" id="UP000198862">
    <property type="component" value="Unassembled WGS sequence"/>
</dbReference>
<dbReference type="EMBL" id="FOLO01000029">
    <property type="protein sequence ID" value="SFD04566.1"/>
    <property type="molecule type" value="Genomic_DNA"/>
</dbReference>
<evidence type="ECO:0000256" key="2">
    <source>
        <dbReference type="ARBA" id="ARBA00022670"/>
    </source>
</evidence>
<dbReference type="GO" id="GO:0004252">
    <property type="term" value="F:serine-type endopeptidase activity"/>
    <property type="evidence" value="ECO:0007669"/>
    <property type="project" value="InterPro"/>
</dbReference>
<keyword evidence="4" id="KW-0378">Hydrolase</keyword>
<dbReference type="SUPFAM" id="SSF54060">
    <property type="entry name" value="His-Me finger endonucleases"/>
    <property type="match status" value="1"/>
</dbReference>
<keyword evidence="8" id="KW-1185">Reference proteome</keyword>
<dbReference type="InterPro" id="IPR007346">
    <property type="entry name" value="Endonuclease-I"/>
</dbReference>
<feature type="domain" description="PKD" evidence="5">
    <location>
        <begin position="559"/>
        <end position="642"/>
    </location>
</feature>
<evidence type="ECO:0000259" key="5">
    <source>
        <dbReference type="PROSITE" id="PS50093"/>
    </source>
</evidence>
<feature type="domain" description="P/Homo B" evidence="6">
    <location>
        <begin position="628"/>
        <end position="755"/>
    </location>
</feature>
<dbReference type="OrthoDB" id="9800417at2"/>
<dbReference type="PROSITE" id="PS51829">
    <property type="entry name" value="P_HOMO_B"/>
    <property type="match status" value="1"/>
</dbReference>
<evidence type="ECO:0000256" key="1">
    <source>
        <dbReference type="ARBA" id="ARBA00006429"/>
    </source>
</evidence>
<dbReference type="InterPro" id="IPR002884">
    <property type="entry name" value="P_dom"/>
</dbReference>
<dbReference type="GO" id="GO:0006508">
    <property type="term" value="P:proteolysis"/>
    <property type="evidence" value="ECO:0007669"/>
    <property type="project" value="UniProtKB-KW"/>
</dbReference>
<dbReference type="InterPro" id="IPR013783">
    <property type="entry name" value="Ig-like_fold"/>
</dbReference>
<proteinExistence type="inferred from homology"/>
<dbReference type="PROSITE" id="PS50093">
    <property type="entry name" value="PKD"/>
    <property type="match status" value="1"/>
</dbReference>
<evidence type="ECO:0000313" key="7">
    <source>
        <dbReference type="EMBL" id="SFD04566.1"/>
    </source>
</evidence>
<dbReference type="InterPro" id="IPR008979">
    <property type="entry name" value="Galactose-bd-like_sf"/>
</dbReference>
<dbReference type="InterPro" id="IPR035986">
    <property type="entry name" value="PKD_dom_sf"/>
</dbReference>
<accession>A0A1I1P4I3</accession>
<evidence type="ECO:0000313" key="8">
    <source>
        <dbReference type="Proteomes" id="UP000198862"/>
    </source>
</evidence>
<dbReference type="InterPro" id="IPR022409">
    <property type="entry name" value="PKD/Chitinase_dom"/>
</dbReference>
<keyword evidence="3" id="KW-0540">Nuclease</keyword>
<keyword evidence="2" id="KW-0645">Protease</keyword>
<dbReference type="InterPro" id="IPR036116">
    <property type="entry name" value="FN3_sf"/>
</dbReference>
<reference evidence="7 8" key="1">
    <citation type="submission" date="2016-10" db="EMBL/GenBank/DDBJ databases">
        <authorList>
            <person name="de Groot N.N."/>
        </authorList>
    </citation>
    <scope>NUCLEOTIDE SEQUENCE [LARGE SCALE GENOMIC DNA]</scope>
    <source>
        <strain evidence="7 8">DSM 6059</strain>
    </source>
</reference>